<dbReference type="Proteomes" id="UP000656319">
    <property type="component" value="Unassembled WGS sequence"/>
</dbReference>
<dbReference type="RefSeq" id="WP_407945494.1">
    <property type="nucleotide sequence ID" value="NZ_CAJHCQ010000005.1"/>
</dbReference>
<sequence length="103" mass="11648">MQRTQWRSASLRPDVLGISTASASRLVADTYRLSESRGKEWELALLFVRLFRSLDAIVGPGEKARAWLKNDNVVLNARPMDLMRSAQGLVNVVGYLDAYRIRI</sequence>
<proteinExistence type="predicted"/>
<organism evidence="2 3">
    <name type="scientific">Paraburkholderia hiiakae</name>
    <dbReference type="NCBI Taxonomy" id="1081782"/>
    <lineage>
        <taxon>Bacteria</taxon>
        <taxon>Pseudomonadati</taxon>
        <taxon>Pseudomonadota</taxon>
        <taxon>Betaproteobacteria</taxon>
        <taxon>Burkholderiales</taxon>
        <taxon>Burkholderiaceae</taxon>
        <taxon>Paraburkholderia</taxon>
    </lineage>
</organism>
<dbReference type="EMBL" id="CAJHCQ010000005">
    <property type="protein sequence ID" value="CAD6529199.1"/>
    <property type="molecule type" value="Genomic_DNA"/>
</dbReference>
<evidence type="ECO:0000313" key="2">
    <source>
        <dbReference type="EMBL" id="CAD6529199.1"/>
    </source>
</evidence>
<accession>A0ABM8NJW2</accession>
<dbReference type="Pfam" id="PF09722">
    <property type="entry name" value="Xre_MbcA_ParS_C"/>
    <property type="match status" value="1"/>
</dbReference>
<evidence type="ECO:0000313" key="3">
    <source>
        <dbReference type="Proteomes" id="UP000656319"/>
    </source>
</evidence>
<feature type="domain" description="Antitoxin Xre/MbcA/ParS-like toxin-binding" evidence="1">
    <location>
        <begin position="53"/>
        <end position="100"/>
    </location>
</feature>
<evidence type="ECO:0000259" key="1">
    <source>
        <dbReference type="Pfam" id="PF09722"/>
    </source>
</evidence>
<reference evidence="2 3" key="1">
    <citation type="submission" date="2020-10" db="EMBL/GenBank/DDBJ databases">
        <authorList>
            <person name="Peeters C."/>
        </authorList>
    </citation>
    <scope>NUCLEOTIDE SEQUENCE [LARGE SCALE GENOMIC DNA]</scope>
    <source>
        <strain evidence="2 3">LMG 27952</strain>
    </source>
</reference>
<comment type="caution">
    <text evidence="2">The sequence shown here is derived from an EMBL/GenBank/DDBJ whole genome shotgun (WGS) entry which is preliminary data.</text>
</comment>
<keyword evidence="3" id="KW-1185">Reference proteome</keyword>
<gene>
    <name evidence="2" type="ORF">LMG27952_02272</name>
</gene>
<name>A0ABM8NJW2_9BURK</name>
<dbReference type="InterPro" id="IPR024467">
    <property type="entry name" value="Xre/MbcA/ParS-like_toxin-bd"/>
</dbReference>
<protein>
    <recommendedName>
        <fullName evidence="1">Antitoxin Xre/MbcA/ParS-like toxin-binding domain-containing protein</fullName>
    </recommendedName>
</protein>